<comment type="caution">
    <text evidence="4">The sequence shown here is derived from an EMBL/GenBank/DDBJ whole genome shotgun (WGS) entry which is preliminary data.</text>
</comment>
<dbReference type="InterPro" id="IPR011006">
    <property type="entry name" value="CheY-like_superfamily"/>
</dbReference>
<evidence type="ECO:0000256" key="2">
    <source>
        <dbReference type="PROSITE-ProRule" id="PRU00169"/>
    </source>
</evidence>
<dbReference type="Gene3D" id="3.40.50.2300">
    <property type="match status" value="1"/>
</dbReference>
<gene>
    <name evidence="4" type="ORF">A3D77_00500</name>
</gene>
<dbReference type="AlphaFoldDB" id="A0A1F5ZLM6"/>
<dbReference type="PANTHER" id="PTHR44591">
    <property type="entry name" value="STRESS RESPONSE REGULATOR PROTEIN 1"/>
    <property type="match status" value="1"/>
</dbReference>
<evidence type="ECO:0000313" key="4">
    <source>
        <dbReference type="EMBL" id="OGG13235.1"/>
    </source>
</evidence>
<dbReference type="PANTHER" id="PTHR44591:SF3">
    <property type="entry name" value="RESPONSE REGULATORY DOMAIN-CONTAINING PROTEIN"/>
    <property type="match status" value="1"/>
</dbReference>
<evidence type="ECO:0000259" key="3">
    <source>
        <dbReference type="PROSITE" id="PS50110"/>
    </source>
</evidence>
<dbReference type="EMBL" id="MFJL01000039">
    <property type="protein sequence ID" value="OGG13235.1"/>
    <property type="molecule type" value="Genomic_DNA"/>
</dbReference>
<accession>A0A1F5ZLM6</accession>
<dbReference type="SMART" id="SM00448">
    <property type="entry name" value="REC"/>
    <property type="match status" value="1"/>
</dbReference>
<evidence type="ECO:0000313" key="5">
    <source>
        <dbReference type="Proteomes" id="UP000176923"/>
    </source>
</evidence>
<dbReference type="STRING" id="1798382.A3D77_00500"/>
<sequence length="122" mass="13533">MKILIVEDDEFFIQAYVTKFAQEGLVVEVATDGAMAIQKVKAISPNLIILDLMIPVKDGFLVLEELQGNPLTKNIPIIISSNLDQDASVKRGISLGAKDYFVKANISLEELVKKVKEYLPKK</sequence>
<name>A0A1F5ZLM6_9BACT</name>
<proteinExistence type="predicted"/>
<dbReference type="SUPFAM" id="SSF52172">
    <property type="entry name" value="CheY-like"/>
    <property type="match status" value="1"/>
</dbReference>
<keyword evidence="1 2" id="KW-0597">Phosphoprotein</keyword>
<dbReference type="InterPro" id="IPR050595">
    <property type="entry name" value="Bact_response_regulator"/>
</dbReference>
<dbReference type="PROSITE" id="PS50110">
    <property type="entry name" value="RESPONSE_REGULATORY"/>
    <property type="match status" value="1"/>
</dbReference>
<dbReference type="Pfam" id="PF00072">
    <property type="entry name" value="Response_reg"/>
    <property type="match status" value="1"/>
</dbReference>
<reference evidence="4 5" key="1">
    <citation type="journal article" date="2016" name="Nat. Commun.">
        <title>Thousands of microbial genomes shed light on interconnected biogeochemical processes in an aquifer system.</title>
        <authorList>
            <person name="Anantharaman K."/>
            <person name="Brown C.T."/>
            <person name="Hug L.A."/>
            <person name="Sharon I."/>
            <person name="Castelle C.J."/>
            <person name="Probst A.J."/>
            <person name="Thomas B.C."/>
            <person name="Singh A."/>
            <person name="Wilkins M.J."/>
            <person name="Karaoz U."/>
            <person name="Brodie E.L."/>
            <person name="Williams K.H."/>
            <person name="Hubbard S.S."/>
            <person name="Banfield J.F."/>
        </authorList>
    </citation>
    <scope>NUCLEOTIDE SEQUENCE [LARGE SCALE GENOMIC DNA]</scope>
</reference>
<protein>
    <recommendedName>
        <fullName evidence="3">Response regulatory domain-containing protein</fullName>
    </recommendedName>
</protein>
<organism evidence="4 5">
    <name type="scientific">Candidatus Gottesmanbacteria bacterium RIFCSPHIGHO2_02_FULL_39_11</name>
    <dbReference type="NCBI Taxonomy" id="1798382"/>
    <lineage>
        <taxon>Bacteria</taxon>
        <taxon>Candidatus Gottesmaniibacteriota</taxon>
    </lineage>
</organism>
<dbReference type="Proteomes" id="UP000176923">
    <property type="component" value="Unassembled WGS sequence"/>
</dbReference>
<evidence type="ECO:0000256" key="1">
    <source>
        <dbReference type="ARBA" id="ARBA00022553"/>
    </source>
</evidence>
<dbReference type="InterPro" id="IPR001789">
    <property type="entry name" value="Sig_transdc_resp-reg_receiver"/>
</dbReference>
<dbReference type="GO" id="GO:0000160">
    <property type="term" value="P:phosphorelay signal transduction system"/>
    <property type="evidence" value="ECO:0007669"/>
    <property type="project" value="InterPro"/>
</dbReference>
<feature type="modified residue" description="4-aspartylphosphate" evidence="2">
    <location>
        <position position="51"/>
    </location>
</feature>
<feature type="domain" description="Response regulatory" evidence="3">
    <location>
        <begin position="2"/>
        <end position="119"/>
    </location>
</feature>